<dbReference type="PRINTS" id="PR00060">
    <property type="entry name" value="RIBOSOMALL16"/>
</dbReference>
<dbReference type="InterPro" id="IPR020798">
    <property type="entry name" value="Ribosomal_uL16_CS"/>
</dbReference>
<keyword evidence="3 4" id="KW-0687">Ribonucleoprotein</keyword>
<evidence type="ECO:0000256" key="3">
    <source>
        <dbReference type="ARBA" id="ARBA00023274"/>
    </source>
</evidence>
<dbReference type="PANTHER" id="PTHR12220:SF13">
    <property type="entry name" value="LARGE RIBOSOMAL SUBUNIT PROTEIN UL16M"/>
    <property type="match status" value="1"/>
</dbReference>
<dbReference type="GO" id="GO:0003735">
    <property type="term" value="F:structural constituent of ribosome"/>
    <property type="evidence" value="ECO:0007669"/>
    <property type="project" value="InterPro"/>
</dbReference>
<gene>
    <name evidence="5" type="primary">rpl16</name>
</gene>
<dbReference type="InterPro" id="IPR047873">
    <property type="entry name" value="Ribosomal_uL16"/>
</dbReference>
<keyword evidence="2 4" id="KW-0689">Ribosomal protein</keyword>
<dbReference type="Gene3D" id="3.90.1170.10">
    <property type="entry name" value="Ribosomal protein L10e/L16"/>
    <property type="match status" value="1"/>
</dbReference>
<dbReference type="InterPro" id="IPR000114">
    <property type="entry name" value="Ribosomal_uL16_bact-type"/>
</dbReference>
<dbReference type="GO" id="GO:0019843">
    <property type="term" value="F:rRNA binding"/>
    <property type="evidence" value="ECO:0007669"/>
    <property type="project" value="InterPro"/>
</dbReference>
<reference evidence="5" key="1">
    <citation type="submission" date="2018-02" db="EMBL/GenBank/DDBJ databases">
        <title>Evolution and diversity of non-photosynthetic diatom plastid genomes.</title>
        <authorList>
            <person name="Kamikawa R."/>
            <person name="Ishii K."/>
        </authorList>
    </citation>
    <scope>NUCLEOTIDE SEQUENCE</scope>
    <source>
        <strain evidence="5">PL1-4</strain>
    </source>
</reference>
<dbReference type="SUPFAM" id="SSF54686">
    <property type="entry name" value="Ribosomal protein L16p/L10e"/>
    <property type="match status" value="1"/>
</dbReference>
<dbReference type="GO" id="GO:0032543">
    <property type="term" value="P:mitochondrial translation"/>
    <property type="evidence" value="ECO:0007669"/>
    <property type="project" value="TreeGrafter"/>
</dbReference>
<comment type="similarity">
    <text evidence="1 4">Belongs to the universal ribosomal protein uL16 family.</text>
</comment>
<geneLocation type="plastid" evidence="5"/>
<dbReference type="PROSITE" id="PS00701">
    <property type="entry name" value="RIBOSOMAL_L16_2"/>
    <property type="match status" value="1"/>
</dbReference>
<sequence>MLSPKSTKYKKYHYKRKKGKAVKGNKIVSGQLALQSLEFSWISSRQIETIRRVIVRHTKRGVNIWIRIFPDITITNRANESRMGSGKGSVSYWVAALKPGTILIEVKINLIPIEIVKKALELVRYKLPFKTKIINKEIYDI</sequence>
<dbReference type="EMBL" id="AP018506">
    <property type="protein sequence ID" value="BBC77576.1"/>
    <property type="molecule type" value="Genomic_DNA"/>
</dbReference>
<name>A0A2Z5ZB28_9STRA</name>
<organism evidence="5">
    <name type="scientific">Nitzschia sp. PL1-4</name>
    <dbReference type="NCBI Taxonomy" id="2083272"/>
    <lineage>
        <taxon>Eukaryota</taxon>
        <taxon>Sar</taxon>
        <taxon>Stramenopiles</taxon>
        <taxon>Ochrophyta</taxon>
        <taxon>Bacillariophyta</taxon>
        <taxon>Bacillariophyceae</taxon>
        <taxon>Bacillariophycidae</taxon>
        <taxon>Bacillariales</taxon>
        <taxon>Bacillariaceae</taxon>
        <taxon>Nitzschia</taxon>
    </lineage>
</organism>
<dbReference type="InterPro" id="IPR016180">
    <property type="entry name" value="Ribosomal_uL16_dom"/>
</dbReference>
<proteinExistence type="inferred from homology"/>
<evidence type="ECO:0000256" key="2">
    <source>
        <dbReference type="ARBA" id="ARBA00022980"/>
    </source>
</evidence>
<dbReference type="CDD" id="cd01433">
    <property type="entry name" value="Ribosomal_L16_L10e"/>
    <property type="match status" value="1"/>
</dbReference>
<dbReference type="GO" id="GO:0005762">
    <property type="term" value="C:mitochondrial large ribosomal subunit"/>
    <property type="evidence" value="ECO:0007669"/>
    <property type="project" value="TreeGrafter"/>
</dbReference>
<dbReference type="AlphaFoldDB" id="A0A2Z5ZB28"/>
<dbReference type="NCBIfam" id="TIGR01164">
    <property type="entry name" value="rplP_bact"/>
    <property type="match status" value="1"/>
</dbReference>
<accession>A0A2Z5ZB28</accession>
<protein>
    <submittedName>
        <fullName evidence="5">Ribosomal protein L16</fullName>
    </submittedName>
</protein>
<keyword evidence="5" id="KW-0934">Plastid</keyword>
<dbReference type="PANTHER" id="PTHR12220">
    <property type="entry name" value="50S/60S RIBOSOMAL PROTEIN L16"/>
    <property type="match status" value="1"/>
</dbReference>
<evidence type="ECO:0000256" key="1">
    <source>
        <dbReference type="ARBA" id="ARBA00008931"/>
    </source>
</evidence>
<dbReference type="Pfam" id="PF00252">
    <property type="entry name" value="Ribosomal_L16"/>
    <property type="match status" value="1"/>
</dbReference>
<dbReference type="InterPro" id="IPR036920">
    <property type="entry name" value="Ribosomal_uL16_sf"/>
</dbReference>
<evidence type="ECO:0000256" key="4">
    <source>
        <dbReference type="RuleBase" id="RU004413"/>
    </source>
</evidence>
<evidence type="ECO:0000313" key="5">
    <source>
        <dbReference type="EMBL" id="BBC77576.1"/>
    </source>
</evidence>